<dbReference type="Proteomes" id="UP000287033">
    <property type="component" value="Unassembled WGS sequence"/>
</dbReference>
<dbReference type="EMBL" id="BEZZ01000007">
    <property type="protein sequence ID" value="GCC22147.1"/>
    <property type="molecule type" value="Genomic_DNA"/>
</dbReference>
<name>A0A401RVG3_CHIPU</name>
<evidence type="ECO:0000256" key="1">
    <source>
        <dbReference type="SAM" id="MobiDB-lite"/>
    </source>
</evidence>
<comment type="caution">
    <text evidence="2">The sequence shown here is derived from an EMBL/GenBank/DDBJ whole genome shotgun (WGS) entry which is preliminary data.</text>
</comment>
<gene>
    <name evidence="2" type="ORF">chiPu_0000532</name>
</gene>
<organism evidence="2 3">
    <name type="scientific">Chiloscyllium punctatum</name>
    <name type="common">Brownbanded bambooshark</name>
    <name type="synonym">Hemiscyllium punctatum</name>
    <dbReference type="NCBI Taxonomy" id="137246"/>
    <lineage>
        <taxon>Eukaryota</taxon>
        <taxon>Metazoa</taxon>
        <taxon>Chordata</taxon>
        <taxon>Craniata</taxon>
        <taxon>Vertebrata</taxon>
        <taxon>Chondrichthyes</taxon>
        <taxon>Elasmobranchii</taxon>
        <taxon>Galeomorphii</taxon>
        <taxon>Galeoidea</taxon>
        <taxon>Orectolobiformes</taxon>
        <taxon>Hemiscylliidae</taxon>
        <taxon>Chiloscyllium</taxon>
    </lineage>
</organism>
<evidence type="ECO:0000313" key="2">
    <source>
        <dbReference type="EMBL" id="GCC22147.1"/>
    </source>
</evidence>
<dbReference type="AlphaFoldDB" id="A0A401RVG3"/>
<evidence type="ECO:0000313" key="3">
    <source>
        <dbReference type="Proteomes" id="UP000287033"/>
    </source>
</evidence>
<accession>A0A401RVG3</accession>
<feature type="region of interest" description="Disordered" evidence="1">
    <location>
        <begin position="1"/>
        <end position="30"/>
    </location>
</feature>
<keyword evidence="3" id="KW-1185">Reference proteome</keyword>
<proteinExistence type="predicted"/>
<feature type="region of interest" description="Disordered" evidence="1">
    <location>
        <begin position="61"/>
        <end position="95"/>
    </location>
</feature>
<sequence>MSQIQPDDRIDGITDVEREPANSEDQDQGRDDLQEAFFLLFFLLDILEVPVDCVANGEVEAGHQKERQQKAHGAGEQAEPPPTQKCSVASFATKV</sequence>
<protein>
    <submittedName>
        <fullName evidence="2">Uncharacterized protein</fullName>
    </submittedName>
</protein>
<reference evidence="2 3" key="1">
    <citation type="journal article" date="2018" name="Nat. Ecol. Evol.">
        <title>Shark genomes provide insights into elasmobranch evolution and the origin of vertebrates.</title>
        <authorList>
            <person name="Hara Y"/>
            <person name="Yamaguchi K"/>
            <person name="Onimaru K"/>
            <person name="Kadota M"/>
            <person name="Koyanagi M"/>
            <person name="Keeley SD"/>
            <person name="Tatsumi K"/>
            <person name="Tanaka K"/>
            <person name="Motone F"/>
            <person name="Kageyama Y"/>
            <person name="Nozu R"/>
            <person name="Adachi N"/>
            <person name="Nishimura O"/>
            <person name="Nakagawa R"/>
            <person name="Tanegashima C"/>
            <person name="Kiyatake I"/>
            <person name="Matsumoto R"/>
            <person name="Murakumo K"/>
            <person name="Nishida K"/>
            <person name="Terakita A"/>
            <person name="Kuratani S"/>
            <person name="Sato K"/>
            <person name="Hyodo S Kuraku.S."/>
        </authorList>
    </citation>
    <scope>NUCLEOTIDE SEQUENCE [LARGE SCALE GENOMIC DNA]</scope>
</reference>